<evidence type="ECO:0000259" key="3">
    <source>
        <dbReference type="Pfam" id="PF00483"/>
    </source>
</evidence>
<dbReference type="AlphaFoldDB" id="A0A2X3AYW3"/>
<dbReference type="PANTHER" id="PTHR43584:SF8">
    <property type="entry name" value="N-ACETYLMURAMATE ALPHA-1-PHOSPHATE URIDYLYLTRANSFERASE"/>
    <property type="match status" value="1"/>
</dbReference>
<dbReference type="SUPFAM" id="SSF53448">
    <property type="entry name" value="Nucleotide-diphospho-sugar transferases"/>
    <property type="match status" value="1"/>
</dbReference>
<evidence type="ECO:0000313" key="5">
    <source>
        <dbReference type="Proteomes" id="UP000250166"/>
    </source>
</evidence>
<dbReference type="GO" id="GO:0047347">
    <property type="term" value="F:aldose-1-phosphate nucleotidyltransferase activity"/>
    <property type="evidence" value="ECO:0007669"/>
    <property type="project" value="UniProtKB-EC"/>
</dbReference>
<gene>
    <name evidence="4" type="ORF">NCTC13102_00528</name>
</gene>
<keyword evidence="1 4" id="KW-0808">Transferase</keyword>
<sequence>MKALILAAGFGSRLMPLTKNTPKCLVQYKQKAILEYELCALRESGITDIGIVGGYKFEILEQYAKAQGINYIFQNPHFAKTNMVATLFCAEDFLTKCINEQEGVLISYADIIYQKELVEAMKSYKGDFGIAIDMNWRALWERRFADVLSDAETLKLQGDIIIELGKKPKSIDEIQGQYMGLFSFSAEFLPKVIDFYHHLDTHTLYDGKDFDNMYMTSFLQGLIDVGFEAHCIKNIWKWLEIDSVSDLEV</sequence>
<accession>A0A2X3AYW3</accession>
<protein>
    <submittedName>
        <fullName evidence="4">Sugar nucleotidyltransferase</fullName>
        <ecNumber evidence="4">2.7.7.37</ecNumber>
    </submittedName>
</protein>
<proteinExistence type="predicted"/>
<organism evidence="4 5">
    <name type="scientific">Helicobacter fennelliae</name>
    <dbReference type="NCBI Taxonomy" id="215"/>
    <lineage>
        <taxon>Bacteria</taxon>
        <taxon>Pseudomonadati</taxon>
        <taxon>Campylobacterota</taxon>
        <taxon>Epsilonproteobacteria</taxon>
        <taxon>Campylobacterales</taxon>
        <taxon>Helicobacteraceae</taxon>
        <taxon>Helicobacter</taxon>
    </lineage>
</organism>
<name>A0A2X3AYW3_9HELI</name>
<dbReference type="InterPro" id="IPR029044">
    <property type="entry name" value="Nucleotide-diphossugar_trans"/>
</dbReference>
<reference evidence="4 5" key="1">
    <citation type="submission" date="2018-06" db="EMBL/GenBank/DDBJ databases">
        <authorList>
            <consortium name="Pathogen Informatics"/>
            <person name="Doyle S."/>
        </authorList>
    </citation>
    <scope>NUCLEOTIDE SEQUENCE [LARGE SCALE GENOMIC DNA]</scope>
    <source>
        <strain evidence="4 5">NCTC13102</strain>
    </source>
</reference>
<dbReference type="Gene3D" id="3.90.550.10">
    <property type="entry name" value="Spore Coat Polysaccharide Biosynthesis Protein SpsA, Chain A"/>
    <property type="match status" value="1"/>
</dbReference>
<evidence type="ECO:0000256" key="2">
    <source>
        <dbReference type="ARBA" id="ARBA00022695"/>
    </source>
</evidence>
<feature type="domain" description="Nucleotidyl transferase" evidence="3">
    <location>
        <begin position="2"/>
        <end position="203"/>
    </location>
</feature>
<dbReference type="Pfam" id="PF00483">
    <property type="entry name" value="NTP_transferase"/>
    <property type="match status" value="1"/>
</dbReference>
<evidence type="ECO:0000313" key="4">
    <source>
        <dbReference type="EMBL" id="SQB98078.1"/>
    </source>
</evidence>
<dbReference type="PANTHER" id="PTHR43584">
    <property type="entry name" value="NUCLEOTIDYL TRANSFERASE"/>
    <property type="match status" value="1"/>
</dbReference>
<keyword evidence="2 4" id="KW-0548">Nucleotidyltransferase</keyword>
<dbReference type="InterPro" id="IPR050065">
    <property type="entry name" value="GlmU-like"/>
</dbReference>
<dbReference type="CDD" id="cd02523">
    <property type="entry name" value="PC_cytidylyltransferase"/>
    <property type="match status" value="1"/>
</dbReference>
<dbReference type="Proteomes" id="UP000250166">
    <property type="component" value="Unassembled WGS sequence"/>
</dbReference>
<dbReference type="InterPro" id="IPR005835">
    <property type="entry name" value="NTP_transferase_dom"/>
</dbReference>
<dbReference type="EC" id="2.7.7.37" evidence="4"/>
<dbReference type="EMBL" id="UAWL01000006">
    <property type="protein sequence ID" value="SQB98078.1"/>
    <property type="molecule type" value="Genomic_DNA"/>
</dbReference>
<dbReference type="RefSeq" id="WP_023946472.1">
    <property type="nucleotide sequence ID" value="NZ_JAERIV010000015.1"/>
</dbReference>
<evidence type="ECO:0000256" key="1">
    <source>
        <dbReference type="ARBA" id="ARBA00022679"/>
    </source>
</evidence>